<comment type="cofactor">
    <cofactor evidence="6">
        <name>K(+)</name>
        <dbReference type="ChEBI" id="CHEBI:29103"/>
    </cofactor>
    <text evidence="6">Binds 1 potassium ion per subunit.</text>
</comment>
<dbReference type="SUPFAM" id="SSF52540">
    <property type="entry name" value="P-loop containing nucleoside triphosphate hydrolases"/>
    <property type="match status" value="1"/>
</dbReference>
<keyword evidence="6 9" id="KW-0378">Hydrolase</keyword>
<feature type="binding site" evidence="6">
    <location>
        <position position="466"/>
    </location>
    <ligand>
        <name>(6S)-5-formyl-5,6,7,8-tetrahydrofolate</name>
        <dbReference type="ChEBI" id="CHEBI:57457"/>
    </ligand>
</feature>
<keyword evidence="6" id="KW-0963">Cytoplasm</keyword>
<dbReference type="Pfam" id="PF12631">
    <property type="entry name" value="MnmE_helical"/>
    <property type="match status" value="1"/>
</dbReference>
<evidence type="ECO:0000256" key="5">
    <source>
        <dbReference type="ARBA" id="ARBA00023134"/>
    </source>
</evidence>
<comment type="similarity">
    <text evidence="1 6 7">Belongs to the TRAFAC class TrmE-Era-EngA-EngB-Septin-like GTPase superfamily. TrmE GTPase family.</text>
</comment>
<feature type="domain" description="TrmE-type G" evidence="8">
    <location>
        <begin position="216"/>
        <end position="388"/>
    </location>
</feature>
<keyword evidence="2 6" id="KW-0819">tRNA processing</keyword>
<dbReference type="InterPro" id="IPR006073">
    <property type="entry name" value="GTP-bd"/>
</dbReference>
<keyword evidence="5 6" id="KW-0342">GTP-binding</keyword>
<keyword evidence="4 6" id="KW-0630">Potassium</keyword>
<dbReference type="InterPro" id="IPR004520">
    <property type="entry name" value="GTPase_MnmE"/>
</dbReference>
<evidence type="ECO:0000313" key="9">
    <source>
        <dbReference type="EMBL" id="MCC8363074.1"/>
    </source>
</evidence>
<feature type="binding site" evidence="6">
    <location>
        <position position="230"/>
    </location>
    <ligand>
        <name>Mg(2+)</name>
        <dbReference type="ChEBI" id="CHEBI:18420"/>
    </ligand>
</feature>
<feature type="binding site" evidence="6">
    <location>
        <begin position="226"/>
        <end position="231"/>
    </location>
    <ligand>
        <name>GTP</name>
        <dbReference type="ChEBI" id="CHEBI:37565"/>
    </ligand>
</feature>
<dbReference type="PANTHER" id="PTHR42714:SF2">
    <property type="entry name" value="TRNA MODIFICATION GTPASE GTPBP3, MITOCHONDRIAL"/>
    <property type="match status" value="1"/>
</dbReference>
<evidence type="ECO:0000256" key="2">
    <source>
        <dbReference type="ARBA" id="ARBA00022694"/>
    </source>
</evidence>
<feature type="binding site" evidence="6">
    <location>
        <begin position="270"/>
        <end position="273"/>
    </location>
    <ligand>
        <name>GTP</name>
        <dbReference type="ChEBI" id="CHEBI:37565"/>
    </ligand>
</feature>
<dbReference type="EMBL" id="JAJGAK010000001">
    <property type="protein sequence ID" value="MCC8363074.1"/>
    <property type="molecule type" value="Genomic_DNA"/>
</dbReference>
<dbReference type="PANTHER" id="PTHR42714">
    <property type="entry name" value="TRNA MODIFICATION GTPASE GTPBP3"/>
    <property type="match status" value="1"/>
</dbReference>
<dbReference type="Gene3D" id="3.40.50.300">
    <property type="entry name" value="P-loop containing nucleotide triphosphate hydrolases"/>
    <property type="match status" value="1"/>
</dbReference>
<keyword evidence="10" id="KW-1185">Reference proteome</keyword>
<dbReference type="Pfam" id="PF01926">
    <property type="entry name" value="MMR_HSR1"/>
    <property type="match status" value="1"/>
</dbReference>
<comment type="function">
    <text evidence="6">Exhibits a very high intrinsic GTPase hydrolysis rate. Involved in the addition of a carboxymethylaminomethyl (cmnm) group at the wobble position (U34) of certain tRNAs, forming tRNA-cmnm(5)s(2)U34.</text>
</comment>
<feature type="binding site" evidence="6">
    <location>
        <position position="25"/>
    </location>
    <ligand>
        <name>(6S)-5-formyl-5,6,7,8-tetrahydrofolate</name>
        <dbReference type="ChEBI" id="CHEBI:57457"/>
    </ligand>
</feature>
<dbReference type="InterPro" id="IPR018948">
    <property type="entry name" value="GTP-bd_TrmE_N"/>
</dbReference>
<feature type="binding site" evidence="6">
    <location>
        <begin position="369"/>
        <end position="371"/>
    </location>
    <ligand>
        <name>GTP</name>
        <dbReference type="ChEBI" id="CHEBI:37565"/>
    </ligand>
</feature>
<dbReference type="NCBIfam" id="TIGR00231">
    <property type="entry name" value="small_GTP"/>
    <property type="match status" value="1"/>
</dbReference>
<evidence type="ECO:0000259" key="8">
    <source>
        <dbReference type="PROSITE" id="PS51709"/>
    </source>
</evidence>
<keyword evidence="3 6" id="KW-0547">Nucleotide-binding</keyword>
<proteinExistence type="inferred from homology"/>
<feature type="binding site" evidence="6">
    <location>
        <position position="226"/>
    </location>
    <ligand>
        <name>K(+)</name>
        <dbReference type="ChEBI" id="CHEBI:29103"/>
    </ligand>
</feature>
<organism evidence="9 10">
    <name type="scientific">Noviluteimonas lactosilytica</name>
    <dbReference type="NCBI Taxonomy" id="2888523"/>
    <lineage>
        <taxon>Bacteria</taxon>
        <taxon>Pseudomonadati</taxon>
        <taxon>Pseudomonadota</taxon>
        <taxon>Gammaproteobacteria</taxon>
        <taxon>Lysobacterales</taxon>
        <taxon>Lysobacteraceae</taxon>
        <taxon>Noviluteimonas</taxon>
    </lineage>
</organism>
<comment type="caution">
    <text evidence="9">The sequence shown here is derived from an EMBL/GenBank/DDBJ whole genome shotgun (WGS) entry which is preliminary data.</text>
</comment>
<keyword evidence="6" id="KW-0460">Magnesium</keyword>
<dbReference type="CDD" id="cd14858">
    <property type="entry name" value="TrmE_N"/>
    <property type="match status" value="1"/>
</dbReference>
<evidence type="ECO:0000256" key="7">
    <source>
        <dbReference type="RuleBase" id="RU003313"/>
    </source>
</evidence>
<feature type="binding site" evidence="6">
    <location>
        <position position="120"/>
    </location>
    <ligand>
        <name>(6S)-5-formyl-5,6,7,8-tetrahydrofolate</name>
        <dbReference type="ChEBI" id="CHEBI:57457"/>
    </ligand>
</feature>
<dbReference type="PROSITE" id="PS51709">
    <property type="entry name" value="G_TRME"/>
    <property type="match status" value="1"/>
</dbReference>
<evidence type="ECO:0000256" key="6">
    <source>
        <dbReference type="HAMAP-Rule" id="MF_00379"/>
    </source>
</evidence>
<evidence type="ECO:0000256" key="1">
    <source>
        <dbReference type="ARBA" id="ARBA00011043"/>
    </source>
</evidence>
<dbReference type="InterPro" id="IPR027368">
    <property type="entry name" value="MnmE_dom2"/>
</dbReference>
<evidence type="ECO:0000256" key="3">
    <source>
        <dbReference type="ARBA" id="ARBA00022741"/>
    </source>
</evidence>
<dbReference type="NCBIfam" id="TIGR00450">
    <property type="entry name" value="mnmE_trmE_thdF"/>
    <property type="match status" value="1"/>
</dbReference>
<dbReference type="InterPro" id="IPR025867">
    <property type="entry name" value="MnmE_helical"/>
</dbReference>
<dbReference type="Proteomes" id="UP001165293">
    <property type="component" value="Unassembled WGS sequence"/>
</dbReference>
<dbReference type="InterPro" id="IPR031168">
    <property type="entry name" value="G_TrmE"/>
</dbReference>
<dbReference type="InterPro" id="IPR027266">
    <property type="entry name" value="TrmE/GcvT-like"/>
</dbReference>
<dbReference type="EC" id="3.6.-.-" evidence="6"/>
<dbReference type="RefSeq" id="WP_230526628.1">
    <property type="nucleotide sequence ID" value="NZ_JAJGAK010000001.1"/>
</dbReference>
<accession>A0ABS8JHI9</accession>
<dbReference type="GO" id="GO:0016787">
    <property type="term" value="F:hydrolase activity"/>
    <property type="evidence" value="ECO:0007669"/>
    <property type="project" value="UniProtKB-KW"/>
</dbReference>
<comment type="subcellular location">
    <subcellularLocation>
        <location evidence="6">Cytoplasm</location>
    </subcellularLocation>
</comment>
<dbReference type="InterPro" id="IPR027417">
    <property type="entry name" value="P-loop_NTPase"/>
</dbReference>
<reference evidence="9" key="1">
    <citation type="submission" date="2021-10" db="EMBL/GenBank/DDBJ databases">
        <authorList>
            <person name="Lyu M."/>
            <person name="Wang X."/>
            <person name="Meng X."/>
            <person name="Xu K."/>
        </authorList>
    </citation>
    <scope>NUCLEOTIDE SEQUENCE</scope>
    <source>
        <strain evidence="9">A6</strain>
    </source>
</reference>
<name>A0ABS8JHI9_9GAMM</name>
<dbReference type="Pfam" id="PF10396">
    <property type="entry name" value="TrmE_N"/>
    <property type="match status" value="1"/>
</dbReference>
<keyword evidence="6" id="KW-0479">Metal-binding</keyword>
<dbReference type="HAMAP" id="MF_00379">
    <property type="entry name" value="GTPase_MnmE"/>
    <property type="match status" value="1"/>
</dbReference>
<dbReference type="NCBIfam" id="NF003661">
    <property type="entry name" value="PRK05291.1-3"/>
    <property type="match status" value="1"/>
</dbReference>
<protein>
    <recommendedName>
        <fullName evidence="6">tRNA modification GTPase MnmE</fullName>
        <ecNumber evidence="6">3.6.-.-</ecNumber>
    </recommendedName>
</protein>
<dbReference type="PRINTS" id="PR00326">
    <property type="entry name" value="GTP1OBG"/>
</dbReference>
<feature type="binding site" evidence="6">
    <location>
        <position position="81"/>
    </location>
    <ligand>
        <name>(6S)-5-formyl-5,6,7,8-tetrahydrofolate</name>
        <dbReference type="ChEBI" id="CHEBI:57457"/>
    </ligand>
</feature>
<dbReference type="Gene3D" id="3.30.1360.120">
    <property type="entry name" value="Probable tRNA modification gtpase trme, domain 1"/>
    <property type="match status" value="1"/>
</dbReference>
<feature type="binding site" evidence="6">
    <location>
        <begin position="330"/>
        <end position="333"/>
    </location>
    <ligand>
        <name>GTP</name>
        <dbReference type="ChEBI" id="CHEBI:37565"/>
    </ligand>
</feature>
<dbReference type="Gene3D" id="1.20.120.430">
    <property type="entry name" value="tRNA modification GTPase MnmE domain 2"/>
    <property type="match status" value="1"/>
</dbReference>
<feature type="binding site" evidence="6">
    <location>
        <position position="251"/>
    </location>
    <ligand>
        <name>Mg(2+)</name>
        <dbReference type="ChEBI" id="CHEBI:18420"/>
    </ligand>
</feature>
<evidence type="ECO:0000256" key="4">
    <source>
        <dbReference type="ARBA" id="ARBA00022958"/>
    </source>
</evidence>
<gene>
    <name evidence="6 9" type="primary">mnmE</name>
    <name evidence="6" type="synonym">trmE</name>
    <name evidence="9" type="ORF">LK996_08300</name>
</gene>
<feature type="binding site" evidence="6">
    <location>
        <begin position="245"/>
        <end position="251"/>
    </location>
    <ligand>
        <name>GTP</name>
        <dbReference type="ChEBI" id="CHEBI:37565"/>
    </ligand>
</feature>
<feature type="binding site" evidence="6">
    <location>
        <position position="250"/>
    </location>
    <ligand>
        <name>K(+)</name>
        <dbReference type="ChEBI" id="CHEBI:29103"/>
    </ligand>
</feature>
<dbReference type="CDD" id="cd04164">
    <property type="entry name" value="trmE"/>
    <property type="match status" value="1"/>
</dbReference>
<sequence>MTDHDADTIVAIATAPGAGGVGAVRLSGPRSRAIAEAICACELVPRHAHYVRMRANGETLDDGIALYFKAPASFTGEHVVELQAHGSPVVLQSIVAACRALGARDARPGEFSERAFLNGKLDLAQAEAVADLIAAADTRAARAARRALDGVFSDRVDAVATELLHLRIHVEAAIDFADESIDTLGGEQVREGLARASQQIAQLLADAERGRKLRDGLHAVIVGPPNAGKSSLLNALAGSDRAIVTDIAGTTRDLLHETVRLDGAELTLVDTAGLREGGDAIEREGMRRAREELRRADLAIVVLDARDPAAGKAAVADAIADVPRRLWIHNKADLLHAPASGNAARAAAAHLGDADRVEDAPLADTVLVSARTGDGLDTLHARLRSLSGAEAADASEGTFTARARHVDALARAGIHVEEASAQLGHEALELAAESLRAGHDALGEITGRVAPDALLGHIFGSFCIGK</sequence>
<feature type="binding site" evidence="6">
    <location>
        <position position="245"/>
    </location>
    <ligand>
        <name>K(+)</name>
        <dbReference type="ChEBI" id="CHEBI:29103"/>
    </ligand>
</feature>
<feature type="binding site" evidence="6">
    <location>
        <position position="247"/>
    </location>
    <ligand>
        <name>K(+)</name>
        <dbReference type="ChEBI" id="CHEBI:29103"/>
    </ligand>
</feature>
<evidence type="ECO:0000313" key="10">
    <source>
        <dbReference type="Proteomes" id="UP001165293"/>
    </source>
</evidence>
<dbReference type="InterPro" id="IPR005225">
    <property type="entry name" value="Small_GTP-bd"/>
</dbReference>
<comment type="subunit">
    <text evidence="6">Homodimer. Heterotetramer of two MnmE and two MnmG subunits.</text>
</comment>